<evidence type="ECO:0000256" key="1">
    <source>
        <dbReference type="ARBA" id="ARBA00010457"/>
    </source>
</evidence>
<proteinExistence type="inferred from homology"/>
<dbReference type="OrthoDB" id="9792957at2"/>
<dbReference type="GO" id="GO:0004784">
    <property type="term" value="F:superoxide dismutase activity"/>
    <property type="evidence" value="ECO:0007669"/>
    <property type="project" value="UniProtKB-EC"/>
</dbReference>
<dbReference type="Gene3D" id="2.60.40.200">
    <property type="entry name" value="Superoxide dismutase, copper/zinc binding domain"/>
    <property type="match status" value="1"/>
</dbReference>
<dbReference type="InterPro" id="IPR024134">
    <property type="entry name" value="SOD_Cu/Zn_/chaperone"/>
</dbReference>
<dbReference type="RefSeq" id="WP_125660185.1">
    <property type="nucleotide sequence ID" value="NZ_AP019308.1"/>
</dbReference>
<reference evidence="4 5" key="1">
    <citation type="submission" date="2018-11" db="EMBL/GenBank/DDBJ databases">
        <title>Complete genome sequence of Paenibacillus baekrokdamisoli strain KCTC 33723.</title>
        <authorList>
            <person name="Kang S.W."/>
            <person name="Lee K.C."/>
            <person name="Kim K.K."/>
            <person name="Kim J.S."/>
            <person name="Kim D.S."/>
            <person name="Ko S.H."/>
            <person name="Yang S.H."/>
            <person name="Lee J.S."/>
        </authorList>
    </citation>
    <scope>NUCLEOTIDE SEQUENCE [LARGE SCALE GENOMIC DNA]</scope>
    <source>
        <strain evidence="4 5">KCTC 33723</strain>
    </source>
</reference>
<dbReference type="KEGG" id="pbk:Back11_36460"/>
<keyword evidence="3" id="KW-0479">Metal-binding</keyword>
<dbReference type="Pfam" id="PF00080">
    <property type="entry name" value="Sod_Cu"/>
    <property type="match status" value="1"/>
</dbReference>
<dbReference type="PROSITE" id="PS00332">
    <property type="entry name" value="SOD_CU_ZN_2"/>
    <property type="match status" value="1"/>
</dbReference>
<dbReference type="EMBL" id="AP019308">
    <property type="protein sequence ID" value="BBH22301.1"/>
    <property type="molecule type" value="Genomic_DNA"/>
</dbReference>
<dbReference type="InterPro" id="IPR036423">
    <property type="entry name" value="SOD-like_Cu/Zn_dom_sf"/>
</dbReference>
<accession>A0A3G9J8Z8</accession>
<dbReference type="InterPro" id="IPR018152">
    <property type="entry name" value="SOD_Cu/Zn_BS"/>
</dbReference>
<dbReference type="GO" id="GO:0005507">
    <property type="term" value="F:copper ion binding"/>
    <property type="evidence" value="ECO:0007669"/>
    <property type="project" value="InterPro"/>
</dbReference>
<comment type="catalytic activity">
    <reaction evidence="3">
        <text>2 superoxide + 2 H(+) = H2O2 + O2</text>
        <dbReference type="Rhea" id="RHEA:20696"/>
        <dbReference type="ChEBI" id="CHEBI:15378"/>
        <dbReference type="ChEBI" id="CHEBI:15379"/>
        <dbReference type="ChEBI" id="CHEBI:16240"/>
        <dbReference type="ChEBI" id="CHEBI:18421"/>
        <dbReference type="EC" id="1.15.1.1"/>
    </reaction>
</comment>
<organism evidence="4 5">
    <name type="scientific">Paenibacillus baekrokdamisoli</name>
    <dbReference type="NCBI Taxonomy" id="1712516"/>
    <lineage>
        <taxon>Bacteria</taxon>
        <taxon>Bacillati</taxon>
        <taxon>Bacillota</taxon>
        <taxon>Bacilli</taxon>
        <taxon>Bacillales</taxon>
        <taxon>Paenibacillaceae</taxon>
        <taxon>Paenibacillus</taxon>
    </lineage>
</organism>
<evidence type="ECO:0000313" key="5">
    <source>
        <dbReference type="Proteomes" id="UP000275368"/>
    </source>
</evidence>
<comment type="function">
    <text evidence="2">Destroys radicals which are normally produced within the cells and which are toxic to biological systems. May play a role in favoring mycobacterial survival in phagocytes.</text>
</comment>
<comment type="similarity">
    <text evidence="1 3">Belongs to the Cu-Zn superoxide dismutase family.</text>
</comment>
<evidence type="ECO:0000256" key="3">
    <source>
        <dbReference type="RuleBase" id="RU000393"/>
    </source>
</evidence>
<dbReference type="AlphaFoldDB" id="A0A3G9J8Z8"/>
<dbReference type="CDD" id="cd00305">
    <property type="entry name" value="Cu-Zn_Superoxide_Dismutase"/>
    <property type="match status" value="1"/>
</dbReference>
<keyword evidence="3" id="KW-0186">Copper</keyword>
<evidence type="ECO:0000256" key="2">
    <source>
        <dbReference type="ARBA" id="ARBA00024900"/>
    </source>
</evidence>
<keyword evidence="3" id="KW-0560">Oxidoreductase</keyword>
<comment type="cofactor">
    <cofactor evidence="3">
        <name>Cu cation</name>
        <dbReference type="ChEBI" id="CHEBI:23378"/>
    </cofactor>
    <text evidence="3">Binds 1 copper ion per subunit.</text>
</comment>
<sequence>MKKLIMFVCLMLFTLTIGTERTFSHSHLASVTVNMMNSDGKAIGTALLTQQGNDVVIHIEADNLPPGKHGLHFHTVAKCEAPSFTTAGAHFNPQDKQHGFKNPKGFHAGDLLNIEVGADGKVKADMISKTVTLVKGKPNSLLKPEGTSLIIHEKEDDYVTDPSGNSGNRIACGTIS</sequence>
<dbReference type="Proteomes" id="UP000275368">
    <property type="component" value="Chromosome"/>
</dbReference>
<keyword evidence="5" id="KW-1185">Reference proteome</keyword>
<dbReference type="EC" id="1.15.1.1" evidence="3"/>
<gene>
    <name evidence="4" type="ORF">Back11_36460</name>
</gene>
<dbReference type="PANTHER" id="PTHR10003">
    <property type="entry name" value="SUPEROXIDE DISMUTASE CU-ZN -RELATED"/>
    <property type="match status" value="1"/>
</dbReference>
<dbReference type="SUPFAM" id="SSF49329">
    <property type="entry name" value="Cu,Zn superoxide dismutase-like"/>
    <property type="match status" value="1"/>
</dbReference>
<evidence type="ECO:0000313" key="4">
    <source>
        <dbReference type="EMBL" id="BBH22301.1"/>
    </source>
</evidence>
<protein>
    <recommendedName>
        <fullName evidence="3">Superoxide dismutase [Cu-Zn]</fullName>
        <ecNumber evidence="3">1.15.1.1</ecNumber>
    </recommendedName>
</protein>
<dbReference type="InterPro" id="IPR001424">
    <property type="entry name" value="SOD_Cu_Zn_dom"/>
</dbReference>
<name>A0A3G9J8Z8_9BACL</name>
<keyword evidence="3" id="KW-0862">Zinc</keyword>
<comment type="cofactor">
    <cofactor evidence="3">
        <name>Zn(2+)</name>
        <dbReference type="ChEBI" id="CHEBI:29105"/>
    </cofactor>
    <text evidence="3">Binds 1 zinc ion per subunit.</text>
</comment>